<feature type="transmembrane region" description="Helical" evidence="1">
    <location>
        <begin position="161"/>
        <end position="184"/>
    </location>
</feature>
<dbReference type="PANTHER" id="PTHR41282:SF1">
    <property type="entry name" value="CONSERVED TRANSMEMBRANE PROTEIN-RELATED"/>
    <property type="match status" value="1"/>
</dbReference>
<feature type="transmembrane region" description="Helical" evidence="1">
    <location>
        <begin position="101"/>
        <end position="121"/>
    </location>
</feature>
<dbReference type="PANTHER" id="PTHR41282">
    <property type="entry name" value="CONSERVED TRANSMEMBRANE PROTEIN-RELATED"/>
    <property type="match status" value="1"/>
</dbReference>
<evidence type="ECO:0000313" key="3">
    <source>
        <dbReference type="Proteomes" id="UP000246894"/>
    </source>
</evidence>
<keyword evidence="1" id="KW-0472">Membrane</keyword>
<dbReference type="RefSeq" id="WP_110234918.1">
    <property type="nucleotide sequence ID" value="NZ_CP023994.1"/>
</dbReference>
<dbReference type="OrthoDB" id="116480at2"/>
<evidence type="ECO:0000256" key="1">
    <source>
        <dbReference type="SAM" id="Phobius"/>
    </source>
</evidence>
<dbReference type="AlphaFoldDB" id="A0A2Z3S1L8"/>
<feature type="transmembrane region" description="Helical" evidence="1">
    <location>
        <begin position="236"/>
        <end position="262"/>
    </location>
</feature>
<keyword evidence="3" id="KW-1185">Reference proteome</keyword>
<keyword evidence="1" id="KW-0812">Transmembrane</keyword>
<keyword evidence="1" id="KW-1133">Transmembrane helix</keyword>
<dbReference type="PIRSF" id="PIRSF009160">
    <property type="entry name" value="UCP009160"/>
    <property type="match status" value="1"/>
</dbReference>
<sequence>MAVNNPAFTGQKAFSPNATAAELQALYDAPSANRAPERAMTYEDTVAKSFISFVVLLVGAAAGWIITSMNPALGSGMIMVAGIGAFVLAMVNIFKKEPVPALILAYAALEGVLLGGISLVFDAQWSGIVAQAVIATIVVVGVTLALFANGKIRASARATKIFFIAIIAYLVFSVVSLLMSAFGATSGTFGLNSVEIFGIPLGLIIGPLVILLAAYSLVLDFDMVQRGVQNKAPAKFAWTGAFSIMVTVVWLYMQILQFLAIARD</sequence>
<proteinExistence type="predicted"/>
<feature type="transmembrane region" description="Helical" evidence="1">
    <location>
        <begin position="46"/>
        <end position="66"/>
    </location>
</feature>
<accession>A0A2Z3S1L8</accession>
<reference evidence="2 3" key="1">
    <citation type="submission" date="2017-10" db="EMBL/GenBank/DDBJ databases">
        <title>Genome of an Actinobacterium that displays light-enhanced growth.</title>
        <authorList>
            <person name="Maresca J.A."/>
            <person name="Hempel P."/>
            <person name="Shevchenko O."/>
            <person name="Miller K.J."/>
            <person name="Hahn M.W."/>
        </authorList>
    </citation>
    <scope>NUCLEOTIDE SEQUENCE [LARGE SCALE GENOMIC DNA]</scope>
    <source>
        <strain evidence="2 3">MWH-Mo1</strain>
    </source>
</reference>
<evidence type="ECO:0000313" key="2">
    <source>
        <dbReference type="EMBL" id="AWR22106.1"/>
    </source>
</evidence>
<name>A0A2Z3S1L8_9MICO</name>
<dbReference type="KEGG" id="aum:AURMO_01520"/>
<feature type="transmembrane region" description="Helical" evidence="1">
    <location>
        <begin position="196"/>
        <end position="215"/>
    </location>
</feature>
<dbReference type="Pfam" id="PF12811">
    <property type="entry name" value="BaxI_1"/>
    <property type="match status" value="1"/>
</dbReference>
<dbReference type="EMBL" id="CP023994">
    <property type="protein sequence ID" value="AWR22106.1"/>
    <property type="molecule type" value="Genomic_DNA"/>
</dbReference>
<dbReference type="Proteomes" id="UP000246894">
    <property type="component" value="Chromosome"/>
</dbReference>
<dbReference type="InterPro" id="IPR010539">
    <property type="entry name" value="BaxI_1-like"/>
</dbReference>
<feature type="transmembrane region" description="Helical" evidence="1">
    <location>
        <begin position="127"/>
        <end position="149"/>
    </location>
</feature>
<protein>
    <submittedName>
        <fullName evidence="2">Bax inhibitor 1 like protein</fullName>
    </submittedName>
</protein>
<feature type="transmembrane region" description="Helical" evidence="1">
    <location>
        <begin position="72"/>
        <end position="94"/>
    </location>
</feature>
<gene>
    <name evidence="2" type="ORF">AURMO_01520</name>
</gene>
<organism evidence="2 3">
    <name type="scientific">Aurantimicrobium photophilum</name>
    <dbReference type="NCBI Taxonomy" id="1987356"/>
    <lineage>
        <taxon>Bacteria</taxon>
        <taxon>Bacillati</taxon>
        <taxon>Actinomycetota</taxon>
        <taxon>Actinomycetes</taxon>
        <taxon>Micrococcales</taxon>
        <taxon>Microbacteriaceae</taxon>
        <taxon>Aurantimicrobium</taxon>
    </lineage>
</organism>